<organism evidence="3">
    <name type="scientific">Desulfobacca acetoxidans</name>
    <dbReference type="NCBI Taxonomy" id="60893"/>
    <lineage>
        <taxon>Bacteria</taxon>
        <taxon>Pseudomonadati</taxon>
        <taxon>Thermodesulfobacteriota</taxon>
        <taxon>Desulfobaccia</taxon>
        <taxon>Desulfobaccales</taxon>
        <taxon>Desulfobaccaceae</taxon>
        <taxon>Desulfobacca</taxon>
    </lineage>
</organism>
<dbReference type="InterPro" id="IPR041652">
    <property type="entry name" value="DUF5616"/>
</dbReference>
<feature type="domain" description="DUF434" evidence="1">
    <location>
        <begin position="15"/>
        <end position="69"/>
    </location>
</feature>
<protein>
    <submittedName>
        <fullName evidence="3">DUF434 domain-containing protein</fullName>
    </submittedName>
</protein>
<dbReference type="Pfam" id="PF04256">
    <property type="entry name" value="DUF434"/>
    <property type="match status" value="1"/>
</dbReference>
<evidence type="ECO:0000259" key="2">
    <source>
        <dbReference type="Pfam" id="PF18481"/>
    </source>
</evidence>
<reference evidence="3" key="1">
    <citation type="journal article" date="2020" name="mSystems">
        <title>Genome- and Community-Level Interaction Insights into Carbon Utilization and Element Cycling Functions of Hydrothermarchaeota in Hydrothermal Sediment.</title>
        <authorList>
            <person name="Zhou Z."/>
            <person name="Liu Y."/>
            <person name="Xu W."/>
            <person name="Pan J."/>
            <person name="Luo Z.H."/>
            <person name="Li M."/>
        </authorList>
    </citation>
    <scope>NUCLEOTIDE SEQUENCE [LARGE SCALE GENOMIC DNA]</scope>
    <source>
        <strain evidence="3">SpSt-776</strain>
    </source>
</reference>
<accession>A0A7C3WJX7</accession>
<sequence>MNGPGKEEQGLDSALRQAAQDFRYLLDRGYPREASLNLVGNRYGLDRKARQILHRGVFAPAVARERRAKLRKLSELTGVPLALDGHNVLITLECAFRGLPVVWADDGYFRDIAELSRAFRFSPESERALALLAAFLKAHQPGPVVVLYDAPLSKSGELARRTREVLATWGIAAEVRALPVPEKELLVFSGAVATSDTHLIDARQDLVDLAGEIILQEAGKGRAFRIIVLQDH</sequence>
<name>A0A7C3WJX7_9BACT</name>
<dbReference type="Pfam" id="PF18481">
    <property type="entry name" value="DUF5616"/>
    <property type="match status" value="1"/>
</dbReference>
<dbReference type="PANTHER" id="PTHR42252:SF1">
    <property type="entry name" value="DUF434 DOMAIN-CONTAINING PROTEIN"/>
    <property type="match status" value="1"/>
</dbReference>
<evidence type="ECO:0000313" key="3">
    <source>
        <dbReference type="EMBL" id="HGB15111.1"/>
    </source>
</evidence>
<dbReference type="InterPro" id="IPR007368">
    <property type="entry name" value="DUF434"/>
</dbReference>
<dbReference type="AlphaFoldDB" id="A0A7C3WJX7"/>
<proteinExistence type="predicted"/>
<feature type="domain" description="DUF5616" evidence="2">
    <location>
        <begin position="74"/>
        <end position="211"/>
    </location>
</feature>
<dbReference type="PANTHER" id="PTHR42252">
    <property type="entry name" value="DUF5616 DOMAIN-CONTAINING PROTEIN"/>
    <property type="match status" value="1"/>
</dbReference>
<dbReference type="EMBL" id="DTHB01000049">
    <property type="protein sequence ID" value="HGB15111.1"/>
    <property type="molecule type" value="Genomic_DNA"/>
</dbReference>
<evidence type="ECO:0000259" key="1">
    <source>
        <dbReference type="Pfam" id="PF04256"/>
    </source>
</evidence>
<comment type="caution">
    <text evidence="3">The sequence shown here is derived from an EMBL/GenBank/DDBJ whole genome shotgun (WGS) entry which is preliminary data.</text>
</comment>
<gene>
    <name evidence="3" type="ORF">ENV62_07750</name>
</gene>